<evidence type="ECO:0000259" key="2">
    <source>
        <dbReference type="Pfam" id="PF00534"/>
    </source>
</evidence>
<dbReference type="CDD" id="cd03801">
    <property type="entry name" value="GT4_PimA-like"/>
    <property type="match status" value="1"/>
</dbReference>
<evidence type="ECO:0000256" key="1">
    <source>
        <dbReference type="ARBA" id="ARBA00022679"/>
    </source>
</evidence>
<feature type="domain" description="Glycosyl transferase family 1" evidence="2">
    <location>
        <begin position="199"/>
        <end position="357"/>
    </location>
</feature>
<dbReference type="RefSeq" id="WP_157565188.1">
    <property type="nucleotide sequence ID" value="NZ_WPIK01000004.1"/>
</dbReference>
<accession>A0A7K1SUX0</accession>
<evidence type="ECO:0000313" key="3">
    <source>
        <dbReference type="EMBL" id="MVN21121.1"/>
    </source>
</evidence>
<comment type="caution">
    <text evidence="3">The sequence shown here is derived from an EMBL/GenBank/DDBJ whole genome shotgun (WGS) entry which is preliminary data.</text>
</comment>
<keyword evidence="1 3" id="KW-0808">Transferase</keyword>
<reference evidence="3 4" key="1">
    <citation type="submission" date="2019-12" db="EMBL/GenBank/DDBJ databases">
        <title>Mucilaginibacter sp. HMF7410 genome sequencing and assembly.</title>
        <authorList>
            <person name="Kang H."/>
            <person name="Cha I."/>
            <person name="Kim H."/>
            <person name="Joh K."/>
        </authorList>
    </citation>
    <scope>NUCLEOTIDE SEQUENCE [LARGE SCALE GENOMIC DNA]</scope>
    <source>
        <strain evidence="3 4">HMF7410</strain>
    </source>
</reference>
<organism evidence="3 4">
    <name type="scientific">Mucilaginibacter arboris</name>
    <dbReference type="NCBI Taxonomy" id="2682090"/>
    <lineage>
        <taxon>Bacteria</taxon>
        <taxon>Pseudomonadati</taxon>
        <taxon>Bacteroidota</taxon>
        <taxon>Sphingobacteriia</taxon>
        <taxon>Sphingobacteriales</taxon>
        <taxon>Sphingobacteriaceae</taxon>
        <taxon>Mucilaginibacter</taxon>
    </lineage>
</organism>
<dbReference type="InterPro" id="IPR001296">
    <property type="entry name" value="Glyco_trans_1"/>
</dbReference>
<protein>
    <submittedName>
        <fullName evidence="3">Glycosyltransferase</fullName>
    </submittedName>
</protein>
<dbReference type="Pfam" id="PF00534">
    <property type="entry name" value="Glycos_transf_1"/>
    <property type="match status" value="1"/>
</dbReference>
<evidence type="ECO:0000313" key="4">
    <source>
        <dbReference type="Proteomes" id="UP000462014"/>
    </source>
</evidence>
<gene>
    <name evidence="3" type="ORF">GO621_06195</name>
</gene>
<dbReference type="GO" id="GO:0016757">
    <property type="term" value="F:glycosyltransferase activity"/>
    <property type="evidence" value="ECO:0007669"/>
    <property type="project" value="InterPro"/>
</dbReference>
<dbReference type="PANTHER" id="PTHR46401">
    <property type="entry name" value="GLYCOSYLTRANSFERASE WBBK-RELATED"/>
    <property type="match status" value="1"/>
</dbReference>
<keyword evidence="4" id="KW-1185">Reference proteome</keyword>
<proteinExistence type="predicted"/>
<dbReference type="Gene3D" id="3.40.50.2000">
    <property type="entry name" value="Glycogen Phosphorylase B"/>
    <property type="match status" value="2"/>
</dbReference>
<dbReference type="Proteomes" id="UP000462014">
    <property type="component" value="Unassembled WGS sequence"/>
</dbReference>
<dbReference type="GO" id="GO:0009103">
    <property type="term" value="P:lipopolysaccharide biosynthetic process"/>
    <property type="evidence" value="ECO:0007669"/>
    <property type="project" value="TreeGrafter"/>
</dbReference>
<sequence length="387" mass="43917">MKKYKILFLSEADPLDKRAWSGTLYYMNAQLSKHFEVTNVGPIPNLSGFWNLMFKIYASINHRLFNKFYDTNHSKLIGKLNLKKVKEKVYGAYDFIYAPAASREVSQIKKIKIPILYASDITFDLIKEKYGFEILFDFSKKEGDEVERLAINRSTLCLYCSDWAASSAINTYGANPDKVYVVPFGANINTLPDYHVEKKAKYKTLEILFLGVDWVRKGGDIVLKTYLLLKAKGIDVHLTICGCLPPIDLSSTDVTIIPFIDKRKPEGVKAFDSLLTKSHLLFVPSQAEAFGIVFCEAAAYGIPVISRDAGGISSIVKNGINGYCLPPDATEYDYFNTITKIVNDRELYAQLSQDSRKKYLEELNWDKWGESVHDIITNYLVKNKSSY</sequence>
<name>A0A7K1SUX0_9SPHI</name>
<dbReference type="PANTHER" id="PTHR46401:SF2">
    <property type="entry name" value="GLYCOSYLTRANSFERASE WBBK-RELATED"/>
    <property type="match status" value="1"/>
</dbReference>
<dbReference type="EMBL" id="WPIK01000004">
    <property type="protein sequence ID" value="MVN21121.1"/>
    <property type="molecule type" value="Genomic_DNA"/>
</dbReference>
<dbReference type="SUPFAM" id="SSF53756">
    <property type="entry name" value="UDP-Glycosyltransferase/glycogen phosphorylase"/>
    <property type="match status" value="1"/>
</dbReference>
<dbReference type="AlphaFoldDB" id="A0A7K1SUX0"/>